<dbReference type="InterPro" id="IPR055264">
    <property type="entry name" value="BOD1/SHG1_dom"/>
</dbReference>
<dbReference type="Proteomes" id="UP000469559">
    <property type="component" value="Unassembled WGS sequence"/>
</dbReference>
<feature type="compositionally biased region" description="Basic and acidic residues" evidence="1">
    <location>
        <begin position="454"/>
        <end position="474"/>
    </location>
</feature>
<organism evidence="3 4">
    <name type="scientific">Lachnellula arida</name>
    <dbReference type="NCBI Taxonomy" id="1316785"/>
    <lineage>
        <taxon>Eukaryota</taxon>
        <taxon>Fungi</taxon>
        <taxon>Dikarya</taxon>
        <taxon>Ascomycota</taxon>
        <taxon>Pezizomycotina</taxon>
        <taxon>Leotiomycetes</taxon>
        <taxon>Helotiales</taxon>
        <taxon>Lachnaceae</taxon>
        <taxon>Lachnellula</taxon>
    </lineage>
</organism>
<feature type="domain" description="BOD1/SHG1" evidence="2">
    <location>
        <begin position="105"/>
        <end position="207"/>
    </location>
</feature>
<evidence type="ECO:0000313" key="3">
    <source>
        <dbReference type="EMBL" id="TVY17415.1"/>
    </source>
</evidence>
<dbReference type="Pfam" id="PF05205">
    <property type="entry name" value="COMPASS-Shg1"/>
    <property type="match status" value="1"/>
</dbReference>
<dbReference type="OrthoDB" id="5579731at2759"/>
<dbReference type="PANTHER" id="PTHR28034:SF1">
    <property type="entry name" value="NUCLEOMORPHIN"/>
    <property type="match status" value="1"/>
</dbReference>
<feature type="compositionally biased region" description="Low complexity" evidence="1">
    <location>
        <begin position="7"/>
        <end position="19"/>
    </location>
</feature>
<feature type="region of interest" description="Disordered" evidence="1">
    <location>
        <begin position="45"/>
        <end position="85"/>
    </location>
</feature>
<feature type="compositionally biased region" description="Basic residues" evidence="1">
    <location>
        <begin position="525"/>
        <end position="549"/>
    </location>
</feature>
<feature type="compositionally biased region" description="Basic and acidic residues" evidence="1">
    <location>
        <begin position="608"/>
        <end position="620"/>
    </location>
</feature>
<evidence type="ECO:0000313" key="4">
    <source>
        <dbReference type="Proteomes" id="UP000469559"/>
    </source>
</evidence>
<name>A0A8T9BCJ1_9HELO</name>
<feature type="compositionally biased region" description="Basic and acidic residues" evidence="1">
    <location>
        <begin position="566"/>
        <end position="598"/>
    </location>
</feature>
<reference evidence="3 4" key="1">
    <citation type="submission" date="2018-05" db="EMBL/GenBank/DDBJ databases">
        <title>Whole genome sequencing for identification of molecular markers to develop diagnostic detection tools for the regulated plant pathogen Lachnellula willkommii.</title>
        <authorList>
            <person name="Giroux E."/>
            <person name="Bilodeau G."/>
        </authorList>
    </citation>
    <scope>NUCLEOTIDE SEQUENCE [LARGE SCALE GENOMIC DNA]</scope>
    <source>
        <strain evidence="3 4">CBS 203.66</strain>
    </source>
</reference>
<accession>A0A8T9BCJ1</accession>
<proteinExistence type="predicted"/>
<comment type="caution">
    <text evidence="3">The sequence shown here is derived from an EMBL/GenBank/DDBJ whole genome shotgun (WGS) entry which is preliminary data.</text>
</comment>
<feature type="compositionally biased region" description="Basic and acidic residues" evidence="1">
    <location>
        <begin position="383"/>
        <end position="395"/>
    </location>
</feature>
<keyword evidence="4" id="KW-1185">Reference proteome</keyword>
<feature type="compositionally biased region" description="Basic and acidic residues" evidence="1">
    <location>
        <begin position="631"/>
        <end position="656"/>
    </location>
</feature>
<feature type="compositionally biased region" description="Basic residues" evidence="1">
    <location>
        <begin position="721"/>
        <end position="735"/>
    </location>
</feature>
<feature type="compositionally biased region" description="Basic and acidic residues" evidence="1">
    <location>
        <begin position="229"/>
        <end position="346"/>
    </location>
</feature>
<feature type="region of interest" description="Disordered" evidence="1">
    <location>
        <begin position="1"/>
        <end position="28"/>
    </location>
</feature>
<feature type="region of interest" description="Disordered" evidence="1">
    <location>
        <begin position="379"/>
        <end position="785"/>
    </location>
</feature>
<feature type="compositionally biased region" description="Basic and acidic residues" evidence="1">
    <location>
        <begin position="665"/>
        <end position="676"/>
    </location>
</feature>
<feature type="region of interest" description="Disordered" evidence="1">
    <location>
        <begin position="210"/>
        <end position="367"/>
    </location>
</feature>
<evidence type="ECO:0000259" key="2">
    <source>
        <dbReference type="Pfam" id="PF05205"/>
    </source>
</evidence>
<feature type="compositionally biased region" description="Basic and acidic residues" evidence="1">
    <location>
        <begin position="691"/>
        <end position="720"/>
    </location>
</feature>
<evidence type="ECO:0000256" key="1">
    <source>
        <dbReference type="SAM" id="MobiDB-lite"/>
    </source>
</evidence>
<dbReference type="AlphaFoldDB" id="A0A8T9BCJ1"/>
<dbReference type="PANTHER" id="PTHR28034">
    <property type="entry name" value="SET1 COMPLEX COMPONENT SHG1"/>
    <property type="match status" value="1"/>
</dbReference>
<feature type="compositionally biased region" description="Basic and acidic residues" evidence="1">
    <location>
        <begin position="354"/>
        <end position="367"/>
    </location>
</feature>
<protein>
    <recommendedName>
        <fullName evidence="2">BOD1/SHG1 domain-containing protein</fullName>
    </recommendedName>
</protein>
<gene>
    <name evidence="3" type="ORF">LARI1_G004220</name>
</gene>
<feature type="compositionally biased region" description="Basic residues" evidence="1">
    <location>
        <begin position="475"/>
        <end position="486"/>
    </location>
</feature>
<dbReference type="EMBL" id="QGMF01000258">
    <property type="protein sequence ID" value="TVY17415.1"/>
    <property type="molecule type" value="Genomic_DNA"/>
</dbReference>
<feature type="compositionally biased region" description="Basic and acidic residues" evidence="1">
    <location>
        <begin position="487"/>
        <end position="524"/>
    </location>
</feature>
<feature type="compositionally biased region" description="Basic and acidic residues" evidence="1">
    <location>
        <begin position="736"/>
        <end position="785"/>
    </location>
</feature>
<sequence>MHAAKNSTPSTPAMSSAPPGWISPSGKSGACERYSYGRRLLNKDGTPFDPFTADLPSPPHSRGSSPLANKMAPHANDGDPVTGRRKLKTSDLPLTSAQRGAVEGLAHTFKKKGGYDSLRKSVWEDLEKSNFEASLKDNLLQVAEAELDRNAEQLLKLDRGKATLLIEGAVERAGTYQDAEAQIDALLDKHLAEMEKGIRGLRAEDIGAEAAAEEQARGGKTDAQYAAEATERREKREAERQALRTKEREAADEKRRAERAKRKEEEKRLEAESERRRAEREARRKAEREREEEKERERERDRDRDRDRERDRERARERERERDRDDRRGDRDRNDRYRRHDDEPVRRSSVSIVKDLKETPKTELTKEEIERLEQEALKNLLTESKRVDQRPRYQLEPEVDSSLAPPPRKAMPASAIKPISRDSPSNKGTGVKKIPTGPKAQVDAEGFKTPLPRTDADRDRDRRSYRSRSRDRASSRRSRSRSRHRSRDRESVRSSRRDSRDRDRDSHRRDSRDRDDRRRRDDSRGHRRRDSRSRSRDRRRSYRSRSRSRDRRERDRGFRAYSPRVISREEAEAIKLQGIKDREQEAREWAAARQEAQDKGAPILFNEWKNERDRVKEKDSGTAAVVSTPRSRRDDDRDAPPSRPRESRDRDRERSSRVGKSRSRSPTDRRASRTERSTSPPGIDRYVPGASRRESTTDRRRDRSRSRDRDSRRSRDDDTKARKRSRSRDRSRRRDRSRDRDRDRDRDRRDRRSRSRDHDRDRHRDDRDHDRKRSRSRDSRRESRR</sequence>